<dbReference type="Proteomes" id="UP000692954">
    <property type="component" value="Unassembled WGS sequence"/>
</dbReference>
<comment type="caution">
    <text evidence="1">The sequence shown here is derived from an EMBL/GenBank/DDBJ whole genome shotgun (WGS) entry which is preliminary data.</text>
</comment>
<evidence type="ECO:0000313" key="1">
    <source>
        <dbReference type="EMBL" id="CAD8130124.1"/>
    </source>
</evidence>
<sequence>MENGQFQVKIFQNWSQLCYMGQYQNDKNNGYSVQKFEKMQNKFSQYIIYSGGGIYNQEGLNRPMD</sequence>
<keyword evidence="2" id="KW-1185">Reference proteome</keyword>
<evidence type="ECO:0000313" key="2">
    <source>
        <dbReference type="Proteomes" id="UP000692954"/>
    </source>
</evidence>
<accession>A0A8S1RUH8</accession>
<protein>
    <submittedName>
        <fullName evidence="1">Uncharacterized protein</fullName>
    </submittedName>
</protein>
<proteinExistence type="predicted"/>
<dbReference type="AlphaFoldDB" id="A0A8S1RUH8"/>
<name>A0A8S1RUH8_9CILI</name>
<gene>
    <name evidence="1" type="ORF">PSON_ATCC_30995.1.T2640010</name>
</gene>
<dbReference type="EMBL" id="CAJJDN010000264">
    <property type="protein sequence ID" value="CAD8130124.1"/>
    <property type="molecule type" value="Genomic_DNA"/>
</dbReference>
<reference evidence="1" key="1">
    <citation type="submission" date="2021-01" db="EMBL/GenBank/DDBJ databases">
        <authorList>
            <consortium name="Genoscope - CEA"/>
            <person name="William W."/>
        </authorList>
    </citation>
    <scope>NUCLEOTIDE SEQUENCE</scope>
</reference>
<organism evidence="1 2">
    <name type="scientific">Paramecium sonneborni</name>
    <dbReference type="NCBI Taxonomy" id="65129"/>
    <lineage>
        <taxon>Eukaryota</taxon>
        <taxon>Sar</taxon>
        <taxon>Alveolata</taxon>
        <taxon>Ciliophora</taxon>
        <taxon>Intramacronucleata</taxon>
        <taxon>Oligohymenophorea</taxon>
        <taxon>Peniculida</taxon>
        <taxon>Parameciidae</taxon>
        <taxon>Paramecium</taxon>
    </lineage>
</organism>